<dbReference type="Proteomes" id="UP001163324">
    <property type="component" value="Chromosome 7"/>
</dbReference>
<sequence>MISPRAFIYHSHPPSRHSHPSSSSSLSSSSSSTSRLTVPYPRYALRPSRPNLHPRPSSTRPIDIVTTRPVSTISKQTTTAPKYEQRKPDHTVTIAPVQSAESVSSGDSEGFITPIMMGKRKDWRDSAGVCPPSPPASPTTMASSRPSTPSTPVQIPNSAKGATAHPQKRHSAHHRRRPNQVSSSDDISPSVAALLAVTSIPRQRGSLRRKRRGDKVMTTTGIIDEQQVSEKELSWSLGKETMDMLLSPPEEAMDDDLSISDCNIGSALSTRTLSVDSIPSLGDSFATDVVSSLGTPLSRSSSLRGRRMSPTRRSLEPCLSPPGEEHDHPLARKPMVAEREDEDNSSQASADTESLSILQPFKPFKSAFKSNLTASLRALRSAAKSISTINFSSIPSDDFLTRSLLTMDANVPYADERRPPVMEDIPSAETRRYLNPTSSSRIETQLAVVPPAGTFSASIQMQTYKVHRSKGSSSRSGYPRASLHASADDGMEEGDGEAKSEVQVVNCVPGMRQREVRENSDFIRIAVMEMAMRKRGKLDDARPGRARWTLPPRKTSTTTAYEIGPDGVPARWASTTCVY</sequence>
<name>A0ACC0UWU8_9HYPO</name>
<evidence type="ECO:0000313" key="1">
    <source>
        <dbReference type="EMBL" id="KAI9897692.1"/>
    </source>
</evidence>
<keyword evidence="2" id="KW-1185">Reference proteome</keyword>
<reference evidence="1" key="1">
    <citation type="submission" date="2022-10" db="EMBL/GenBank/DDBJ databases">
        <title>Complete Genome of Trichothecium roseum strain YXFP-22015, a Plant Pathogen Isolated from Citrus.</title>
        <authorList>
            <person name="Wang Y."/>
            <person name="Zhu L."/>
        </authorList>
    </citation>
    <scope>NUCLEOTIDE SEQUENCE</scope>
    <source>
        <strain evidence="1">YXFP-22015</strain>
    </source>
</reference>
<gene>
    <name evidence="1" type="ORF">N3K66_007548</name>
</gene>
<proteinExistence type="predicted"/>
<protein>
    <submittedName>
        <fullName evidence="1">Uncharacterized protein</fullName>
    </submittedName>
</protein>
<accession>A0ACC0UWU8</accession>
<evidence type="ECO:0000313" key="2">
    <source>
        <dbReference type="Proteomes" id="UP001163324"/>
    </source>
</evidence>
<dbReference type="EMBL" id="CM047946">
    <property type="protein sequence ID" value="KAI9897692.1"/>
    <property type="molecule type" value="Genomic_DNA"/>
</dbReference>
<comment type="caution">
    <text evidence="1">The sequence shown here is derived from an EMBL/GenBank/DDBJ whole genome shotgun (WGS) entry which is preliminary data.</text>
</comment>
<organism evidence="1 2">
    <name type="scientific">Trichothecium roseum</name>
    <dbReference type="NCBI Taxonomy" id="47278"/>
    <lineage>
        <taxon>Eukaryota</taxon>
        <taxon>Fungi</taxon>
        <taxon>Dikarya</taxon>
        <taxon>Ascomycota</taxon>
        <taxon>Pezizomycotina</taxon>
        <taxon>Sordariomycetes</taxon>
        <taxon>Hypocreomycetidae</taxon>
        <taxon>Hypocreales</taxon>
        <taxon>Hypocreales incertae sedis</taxon>
        <taxon>Trichothecium</taxon>
    </lineage>
</organism>